<keyword evidence="4" id="KW-1185">Reference proteome</keyword>
<dbReference type="EMBL" id="FNYE01000035">
    <property type="protein sequence ID" value="SEK05641.1"/>
    <property type="molecule type" value="Genomic_DNA"/>
</dbReference>
<dbReference type="AlphaFoldDB" id="A0A1H7DV77"/>
<evidence type="ECO:0000313" key="3">
    <source>
        <dbReference type="EMBL" id="SEK05641.1"/>
    </source>
</evidence>
<evidence type="ECO:0000256" key="1">
    <source>
        <dbReference type="SAM" id="MobiDB-lite"/>
    </source>
</evidence>
<reference evidence="4" key="1">
    <citation type="submission" date="2016-10" db="EMBL/GenBank/DDBJ databases">
        <authorList>
            <person name="Varghese N."/>
            <person name="Submissions S."/>
        </authorList>
    </citation>
    <scope>NUCLEOTIDE SEQUENCE [LARGE SCALE GENOMIC DNA]</scope>
    <source>
        <strain evidence="4">LMG 26031</strain>
    </source>
</reference>
<evidence type="ECO:0000256" key="2">
    <source>
        <dbReference type="SAM" id="SignalP"/>
    </source>
</evidence>
<keyword evidence="2" id="KW-0732">Signal</keyword>
<feature type="compositionally biased region" description="Basic and acidic residues" evidence="1">
    <location>
        <begin position="82"/>
        <end position="93"/>
    </location>
</feature>
<evidence type="ECO:0000313" key="4">
    <source>
        <dbReference type="Proteomes" id="UP000198866"/>
    </source>
</evidence>
<dbReference type="STRING" id="667676.SAMN05192539_103567"/>
<accession>A0A1H7DV77</accession>
<protein>
    <submittedName>
        <fullName evidence="3">Uncharacterized protein</fullName>
    </submittedName>
</protein>
<name>A0A1H7DV77_9BURK</name>
<dbReference type="Proteomes" id="UP000198866">
    <property type="component" value="Unassembled WGS sequence"/>
</dbReference>
<proteinExistence type="predicted"/>
<organism evidence="3 4">
    <name type="scientific">Paraburkholderia diazotrophica</name>
    <dbReference type="NCBI Taxonomy" id="667676"/>
    <lineage>
        <taxon>Bacteria</taxon>
        <taxon>Pseudomonadati</taxon>
        <taxon>Pseudomonadota</taxon>
        <taxon>Betaproteobacteria</taxon>
        <taxon>Burkholderiales</taxon>
        <taxon>Burkholderiaceae</taxon>
        <taxon>Paraburkholderia</taxon>
    </lineage>
</organism>
<feature type="region of interest" description="Disordered" evidence="1">
    <location>
        <begin position="59"/>
        <end position="114"/>
    </location>
</feature>
<feature type="signal peptide" evidence="2">
    <location>
        <begin position="1"/>
        <end position="25"/>
    </location>
</feature>
<sequence>MTPLKLIASTVLCSTCLCATWSATAEEIVSVMNSTAVALPGGLSVTPNLRIYGKKPPMPKPGYTVTPPERPPVVSMVSPGMRDQDKDDLERGHGQRTGQNMRKFLGADGAFARQ</sequence>
<feature type="chain" id="PRO_5011788852" evidence="2">
    <location>
        <begin position="26"/>
        <end position="114"/>
    </location>
</feature>
<gene>
    <name evidence="3" type="ORF">SAMN05192539_103567</name>
</gene>